<evidence type="ECO:0000313" key="2">
    <source>
        <dbReference type="Proteomes" id="UP000660708"/>
    </source>
</evidence>
<organism evidence="1 2">
    <name type="scientific">Pseudoalteromonas peptidolytica F12-50-A1</name>
    <dbReference type="NCBI Taxonomy" id="1315280"/>
    <lineage>
        <taxon>Bacteria</taxon>
        <taxon>Pseudomonadati</taxon>
        <taxon>Pseudomonadota</taxon>
        <taxon>Gammaproteobacteria</taxon>
        <taxon>Alteromonadales</taxon>
        <taxon>Pseudoalteromonadaceae</taxon>
        <taxon>Pseudoalteromonas</taxon>
    </lineage>
</organism>
<evidence type="ECO:0000313" key="1">
    <source>
        <dbReference type="EMBL" id="MBE0346778.1"/>
    </source>
</evidence>
<accession>A0A8I0MWH3</accession>
<keyword evidence="2" id="KW-1185">Reference proteome</keyword>
<comment type="caution">
    <text evidence="1">The sequence shown here is derived from an EMBL/GenBank/DDBJ whole genome shotgun (WGS) entry which is preliminary data.</text>
</comment>
<name>A0A8I0MWH3_9GAMM</name>
<gene>
    <name evidence="1" type="ORF">PPEP_a2897</name>
</gene>
<dbReference type="Proteomes" id="UP000660708">
    <property type="component" value="Unassembled WGS sequence"/>
</dbReference>
<proteinExistence type="predicted"/>
<reference evidence="1 2" key="1">
    <citation type="submission" date="2015-06" db="EMBL/GenBank/DDBJ databases">
        <title>Genome sequence of Pseudoalteromonas peptidolytica.</title>
        <authorList>
            <person name="Xie B.-B."/>
            <person name="Rong J.-C."/>
            <person name="Qin Q.-L."/>
            <person name="Zhang Y.-Z."/>
        </authorList>
    </citation>
    <scope>NUCLEOTIDE SEQUENCE [LARGE SCALE GENOMIC DNA]</scope>
    <source>
        <strain evidence="1 2">F12-50-A1</strain>
    </source>
</reference>
<dbReference type="EMBL" id="AQHF01000024">
    <property type="protein sequence ID" value="MBE0346778.1"/>
    <property type="molecule type" value="Genomic_DNA"/>
</dbReference>
<sequence length="48" mass="5618">MAIFVQGFICSDLFKLAKINLYMAHFDKSYVKMQLKSQHYLSSEVEIT</sequence>
<dbReference type="AlphaFoldDB" id="A0A8I0MWH3"/>
<protein>
    <submittedName>
        <fullName evidence="1">Uncharacterized protein</fullName>
    </submittedName>
</protein>